<dbReference type="GO" id="GO:0005484">
    <property type="term" value="F:SNAP receptor activity"/>
    <property type="evidence" value="ECO:0007669"/>
    <property type="project" value="TreeGrafter"/>
</dbReference>
<keyword evidence="3" id="KW-0472">Membrane</keyword>
<keyword evidence="3" id="KW-1133">Transmembrane helix</keyword>
<dbReference type="Pfam" id="PF00957">
    <property type="entry name" value="Synaptobrevin"/>
    <property type="match status" value="1"/>
</dbReference>
<dbReference type="PROSITE" id="PS50892">
    <property type="entry name" value="V_SNARE"/>
    <property type="match status" value="1"/>
</dbReference>
<evidence type="ECO:0000256" key="3">
    <source>
        <dbReference type="SAM" id="Phobius"/>
    </source>
</evidence>
<dbReference type="AlphaFoldDB" id="A0A0G4G512"/>
<dbReference type="VEuPathDB" id="CryptoDB:Vbra_16999"/>
<dbReference type="Gene3D" id="1.20.5.110">
    <property type="match status" value="1"/>
</dbReference>
<dbReference type="OrthoDB" id="430362at2759"/>
<name>A0A0G4G512_VITBC</name>
<reference evidence="5 6" key="1">
    <citation type="submission" date="2014-11" db="EMBL/GenBank/DDBJ databases">
        <authorList>
            <person name="Zhu J."/>
            <person name="Qi W."/>
            <person name="Song R."/>
        </authorList>
    </citation>
    <scope>NUCLEOTIDE SEQUENCE [LARGE SCALE GENOMIC DNA]</scope>
</reference>
<dbReference type="SUPFAM" id="SSF58038">
    <property type="entry name" value="SNARE fusion complex"/>
    <property type="match status" value="1"/>
</dbReference>
<evidence type="ECO:0000259" key="4">
    <source>
        <dbReference type="PROSITE" id="PS50892"/>
    </source>
</evidence>
<keyword evidence="6" id="KW-1185">Reference proteome</keyword>
<dbReference type="Gene3D" id="3.30.450.50">
    <property type="entry name" value="Longin domain"/>
    <property type="match status" value="1"/>
</dbReference>
<dbReference type="GO" id="GO:0006888">
    <property type="term" value="P:endoplasmic reticulum to Golgi vesicle-mediated transport"/>
    <property type="evidence" value="ECO:0007669"/>
    <property type="project" value="TreeGrafter"/>
</dbReference>
<feature type="region of interest" description="Disordered" evidence="2">
    <location>
        <begin position="113"/>
        <end position="139"/>
    </location>
</feature>
<dbReference type="PANTHER" id="PTHR45806:SF1">
    <property type="entry name" value="SYNAPTOBREVIN HOMOLOG YKT6"/>
    <property type="match status" value="1"/>
</dbReference>
<keyword evidence="1" id="KW-0175">Coiled coil</keyword>
<feature type="compositionally biased region" description="Low complexity" evidence="2">
    <location>
        <begin position="123"/>
        <end position="137"/>
    </location>
</feature>
<dbReference type="Proteomes" id="UP000041254">
    <property type="component" value="Unassembled WGS sequence"/>
</dbReference>
<dbReference type="PANTHER" id="PTHR45806">
    <property type="entry name" value="SYNAPTOBREVIN HOMOLOG YKT6"/>
    <property type="match status" value="1"/>
</dbReference>
<feature type="region of interest" description="Disordered" evidence="2">
    <location>
        <begin position="269"/>
        <end position="352"/>
    </location>
</feature>
<proteinExistence type="predicted"/>
<dbReference type="EMBL" id="CDMY01000562">
    <property type="protein sequence ID" value="CEM23192.1"/>
    <property type="molecule type" value="Genomic_DNA"/>
</dbReference>
<evidence type="ECO:0000313" key="6">
    <source>
        <dbReference type="Proteomes" id="UP000041254"/>
    </source>
</evidence>
<dbReference type="SUPFAM" id="SSF64356">
    <property type="entry name" value="SNARE-like"/>
    <property type="match status" value="1"/>
</dbReference>
<dbReference type="InParanoid" id="A0A0G4G512"/>
<accession>A0A0G4G512</accession>
<keyword evidence="3" id="KW-0812">Transmembrane</keyword>
<dbReference type="InterPro" id="IPR011012">
    <property type="entry name" value="Longin-like_dom_sf"/>
</dbReference>
<dbReference type="InterPro" id="IPR042855">
    <property type="entry name" value="V_SNARE_CC"/>
</dbReference>
<feature type="transmembrane region" description="Helical" evidence="3">
    <location>
        <begin position="239"/>
        <end position="262"/>
    </location>
</feature>
<sequence>MEGVQQRNLQFLGIGRIRDAAVLASRCEVPDSKWRSETEAVFVKLLEAAKLKLGPSQRQRLQWNDGLVCCLVDNAGILLYCVVISNMEYPERHAFALLADLMSEIQQHYQIGDGGEGVDRGGETAAAAAASSSSSTGAAGGRLSRRILELSPGALTRAFGRKMGELMQAYENPAHFDRIHGLLGKVDAVKGVMQDNVSKILSQSEDLQALTHKSEQLSTSARQFEVSSRQVRVQAARRYYFWWFITLLVLVAIGGIFLWIYWPIRHTQPPAPSPHTAPSQHIPHAPPTPDSPSHPPPPPPKKTPTNSSTNTSSSHQPPSGTDSRASKLSHLPALPPPAMSDAGDDDAAAPHGGLTEEQRAIGFRLPVFRANHSTVSRVDVPAASSSSAAERAMLLSLSERAASEMVGAGHRVNRTHVLKTDVQMRVVWERRQRRRQRR</sequence>
<dbReference type="PhylomeDB" id="A0A0G4G512"/>
<dbReference type="CDD" id="cd15843">
    <property type="entry name" value="R-SNARE"/>
    <property type="match status" value="1"/>
</dbReference>
<feature type="domain" description="V-SNARE coiled-coil homology" evidence="4">
    <location>
        <begin position="178"/>
        <end position="238"/>
    </location>
</feature>
<organism evidence="5 6">
    <name type="scientific">Vitrella brassicaformis (strain CCMP3155)</name>
    <dbReference type="NCBI Taxonomy" id="1169540"/>
    <lineage>
        <taxon>Eukaryota</taxon>
        <taxon>Sar</taxon>
        <taxon>Alveolata</taxon>
        <taxon>Colpodellida</taxon>
        <taxon>Vitrellaceae</taxon>
        <taxon>Vitrella</taxon>
    </lineage>
</organism>
<dbReference type="STRING" id="1169540.A0A0G4G512"/>
<gene>
    <name evidence="5" type="ORF">Vbra_16999</name>
</gene>
<evidence type="ECO:0000256" key="1">
    <source>
        <dbReference type="PROSITE-ProRule" id="PRU00290"/>
    </source>
</evidence>
<feature type="compositionally biased region" description="Low complexity" evidence="2">
    <location>
        <begin position="303"/>
        <end position="319"/>
    </location>
</feature>
<feature type="compositionally biased region" description="Pro residues" evidence="2">
    <location>
        <begin position="284"/>
        <end position="302"/>
    </location>
</feature>
<evidence type="ECO:0000313" key="5">
    <source>
        <dbReference type="EMBL" id="CEM23192.1"/>
    </source>
</evidence>
<evidence type="ECO:0000256" key="2">
    <source>
        <dbReference type="SAM" id="MobiDB-lite"/>
    </source>
</evidence>
<protein>
    <recommendedName>
        <fullName evidence="4">V-SNARE coiled-coil homology domain-containing protein</fullName>
    </recommendedName>
</protein>
<dbReference type="GO" id="GO:0005794">
    <property type="term" value="C:Golgi apparatus"/>
    <property type="evidence" value="ECO:0007669"/>
    <property type="project" value="TreeGrafter"/>
</dbReference>